<comment type="similarity">
    <text evidence="2 8">Belongs to the aspartokinase family.</text>
</comment>
<dbReference type="Gene3D" id="3.40.1160.10">
    <property type="entry name" value="Acetylglutamate kinase-like"/>
    <property type="match status" value="1"/>
</dbReference>
<evidence type="ECO:0000313" key="11">
    <source>
        <dbReference type="EMBL" id="MFD2035669.1"/>
    </source>
</evidence>
<dbReference type="NCBIfam" id="TIGR00657">
    <property type="entry name" value="asp_kinases"/>
    <property type="match status" value="1"/>
</dbReference>
<dbReference type="InterPro" id="IPR001341">
    <property type="entry name" value="Asp_kinase"/>
</dbReference>
<organism evidence="11 12">
    <name type="scientific">Belliella marina</name>
    <dbReference type="NCBI Taxonomy" id="1644146"/>
    <lineage>
        <taxon>Bacteria</taxon>
        <taxon>Pseudomonadati</taxon>
        <taxon>Bacteroidota</taxon>
        <taxon>Cytophagia</taxon>
        <taxon>Cytophagales</taxon>
        <taxon>Cyclobacteriaceae</taxon>
        <taxon>Belliella</taxon>
    </lineage>
</organism>
<evidence type="ECO:0000256" key="2">
    <source>
        <dbReference type="ARBA" id="ARBA00010122"/>
    </source>
</evidence>
<name>A0ABW4VNC6_9BACT</name>
<dbReference type="RefSeq" id="WP_376886603.1">
    <property type="nucleotide sequence ID" value="NZ_JBHUHR010000038.1"/>
</dbReference>
<accession>A0ABW4VNC6</accession>
<dbReference type="EC" id="2.7.2.4" evidence="8"/>
<keyword evidence="3 8" id="KW-0808">Transferase</keyword>
<evidence type="ECO:0000256" key="8">
    <source>
        <dbReference type="RuleBase" id="RU003448"/>
    </source>
</evidence>
<dbReference type="Proteomes" id="UP001597361">
    <property type="component" value="Unassembled WGS sequence"/>
</dbReference>
<sequence>MSKVIVFKFGGASVKDADSIKNLSKIIFKRLQNPTIIVVSAMGKSTNALEAILDLKLRKNDISSNIHIFQKYHLDICHQLFPSQHRVFSELNGQFLSLSKLLEEELNVENYDEFYDRTICYGELISTIIIQSYLMLSGIRCSWQDARECIATNSDFRLATVDWEQTTQQCNTILKPILTDQTIITQGFIGRDPQGKTTTLGREGSDFTASILAFCLEAGEVTIWKDVPGVLNADPKLFDKTTKFEELDYREAAELTYYGASVIHPKTIKPLANLNIPLIVRSFLEPDEKGTIIHNVPKTNQTPCIVVKGNQILVSFRVNDFTFINESHIHQIYAVLEKLKLKVNLLQTSAISISIVIDEQIFKLEKLVQELAADFTIRYNEKLFLLTVKNHHEASVKELSANKEIMLEQITRNTFQMVYKPIL</sequence>
<keyword evidence="9" id="KW-0028">Amino-acid biosynthesis</keyword>
<evidence type="ECO:0000256" key="4">
    <source>
        <dbReference type="ARBA" id="ARBA00022741"/>
    </source>
</evidence>
<evidence type="ECO:0000256" key="5">
    <source>
        <dbReference type="ARBA" id="ARBA00022777"/>
    </source>
</evidence>
<dbReference type="SUPFAM" id="SSF55021">
    <property type="entry name" value="ACT-like"/>
    <property type="match status" value="1"/>
</dbReference>
<dbReference type="Gene3D" id="1.20.120.1320">
    <property type="entry name" value="Aspartokinase, catalytic domain"/>
    <property type="match status" value="1"/>
</dbReference>
<dbReference type="InterPro" id="IPR036393">
    <property type="entry name" value="AceGlu_kinase-like_sf"/>
</dbReference>
<evidence type="ECO:0000256" key="6">
    <source>
        <dbReference type="ARBA" id="ARBA00022840"/>
    </source>
</evidence>
<evidence type="ECO:0000256" key="9">
    <source>
        <dbReference type="RuleBase" id="RU004249"/>
    </source>
</evidence>
<proteinExistence type="inferred from homology"/>
<keyword evidence="4" id="KW-0547">Nucleotide-binding</keyword>
<evidence type="ECO:0000259" key="10">
    <source>
        <dbReference type="Pfam" id="PF00696"/>
    </source>
</evidence>
<dbReference type="EMBL" id="JBHUHR010000038">
    <property type="protein sequence ID" value="MFD2035669.1"/>
    <property type="molecule type" value="Genomic_DNA"/>
</dbReference>
<comment type="caution">
    <text evidence="11">The sequence shown here is derived from an EMBL/GenBank/DDBJ whole genome shotgun (WGS) entry which is preliminary data.</text>
</comment>
<dbReference type="GO" id="GO:0004072">
    <property type="term" value="F:aspartate kinase activity"/>
    <property type="evidence" value="ECO:0007669"/>
    <property type="project" value="UniProtKB-EC"/>
</dbReference>
<comment type="pathway">
    <text evidence="1 9">Amino-acid biosynthesis; L-lysine biosynthesis via DAP pathway; (S)-tetrahydrodipicolinate from L-aspartate: step 1/4.</text>
</comment>
<dbReference type="PANTHER" id="PTHR21499:SF59">
    <property type="entry name" value="ASPARTOKINASE"/>
    <property type="match status" value="1"/>
</dbReference>
<dbReference type="InterPro" id="IPR045865">
    <property type="entry name" value="ACT-like_dom_sf"/>
</dbReference>
<dbReference type="InterPro" id="IPR042199">
    <property type="entry name" value="AsparK_Bifunc_asparK/hSer_DH"/>
</dbReference>
<dbReference type="SUPFAM" id="SSF53633">
    <property type="entry name" value="Carbamate kinase-like"/>
    <property type="match status" value="1"/>
</dbReference>
<dbReference type="Pfam" id="PF00696">
    <property type="entry name" value="AA_kinase"/>
    <property type="match status" value="1"/>
</dbReference>
<dbReference type="PANTHER" id="PTHR21499">
    <property type="entry name" value="ASPARTATE KINASE"/>
    <property type="match status" value="1"/>
</dbReference>
<comment type="catalytic activity">
    <reaction evidence="7 8">
        <text>L-aspartate + ATP = 4-phospho-L-aspartate + ADP</text>
        <dbReference type="Rhea" id="RHEA:23776"/>
        <dbReference type="ChEBI" id="CHEBI:29991"/>
        <dbReference type="ChEBI" id="CHEBI:30616"/>
        <dbReference type="ChEBI" id="CHEBI:57535"/>
        <dbReference type="ChEBI" id="CHEBI:456216"/>
        <dbReference type="EC" id="2.7.2.4"/>
    </reaction>
</comment>
<protein>
    <recommendedName>
        <fullName evidence="8">Aspartokinase</fullName>
        <ecNumber evidence="8">2.7.2.4</ecNumber>
    </recommendedName>
</protein>
<gene>
    <name evidence="11" type="ORF">ACFSKL_12770</name>
</gene>
<dbReference type="InterPro" id="IPR001048">
    <property type="entry name" value="Asp/Glu/Uridylate_kinase"/>
</dbReference>
<evidence type="ECO:0000256" key="3">
    <source>
        <dbReference type="ARBA" id="ARBA00022679"/>
    </source>
</evidence>
<evidence type="ECO:0000313" key="12">
    <source>
        <dbReference type="Proteomes" id="UP001597361"/>
    </source>
</evidence>
<evidence type="ECO:0000256" key="7">
    <source>
        <dbReference type="ARBA" id="ARBA00047872"/>
    </source>
</evidence>
<comment type="pathway">
    <text evidence="9">Amino-acid biosynthesis; L-methionine biosynthesis via de novo pathway; L-homoserine from L-aspartate: step 1/3.</text>
</comment>
<evidence type="ECO:0000256" key="1">
    <source>
        <dbReference type="ARBA" id="ARBA00004766"/>
    </source>
</evidence>
<reference evidence="12" key="1">
    <citation type="journal article" date="2019" name="Int. J. Syst. Evol. Microbiol.">
        <title>The Global Catalogue of Microorganisms (GCM) 10K type strain sequencing project: providing services to taxonomists for standard genome sequencing and annotation.</title>
        <authorList>
            <consortium name="The Broad Institute Genomics Platform"/>
            <consortium name="The Broad Institute Genome Sequencing Center for Infectious Disease"/>
            <person name="Wu L."/>
            <person name="Ma J."/>
        </authorList>
    </citation>
    <scope>NUCLEOTIDE SEQUENCE [LARGE SCALE GENOMIC DNA]</scope>
    <source>
        <strain evidence="12">CGMCC 1.15180</strain>
    </source>
</reference>
<comment type="pathway">
    <text evidence="9">Amino-acid biosynthesis; L-threonine biosynthesis; L-threonine from L-aspartate: step 1/5.</text>
</comment>
<feature type="domain" description="Aspartate/glutamate/uridylate kinase" evidence="10">
    <location>
        <begin position="3"/>
        <end position="282"/>
    </location>
</feature>
<keyword evidence="12" id="KW-1185">Reference proteome</keyword>
<keyword evidence="6" id="KW-0067">ATP-binding</keyword>
<keyword evidence="5 8" id="KW-0418">Kinase</keyword>